<keyword evidence="3" id="KW-1185">Reference proteome</keyword>
<dbReference type="VEuPathDB" id="FungiDB:C8Q69DRAFT_15405"/>
<dbReference type="EMBL" id="RCNU01000001">
    <property type="protein sequence ID" value="RWQ99226.1"/>
    <property type="molecule type" value="Genomic_DNA"/>
</dbReference>
<protein>
    <recommendedName>
        <fullName evidence="1">F-box domain-containing protein</fullName>
    </recommendedName>
</protein>
<dbReference type="AlphaFoldDB" id="A0A443I5D7"/>
<sequence>MSLQDLPTEILLMCLQKLDRPDYRYRRFYAWANIRLTCRRFARLVIPLLFSKITVQFSSTCLQRLERLSQNPSIAGSITHVTIALPCYDPAMLEDFSLFVRSRAYALELSMIVIWHDSTTGKIFEEIEEERSRILSTWDAVGDGDYDIDHIDQNLKLLQQSHQNYQKLYCDQQERKPVMLLSEILKRLNNLQQISIDDSVQEEGHVDEKGHLVLAWESGYIPASMWSGSEFGPNIATPWKLIADIFDTMEMLSVHPAKFCLDIYEAIFDPRAFQMSPECLVRIGDILKDTKSIRVHIEQAYKDRDDIEDDIESVGLLTNALCNVASLQELELSFLCIDGYRPAAFVLPLGKTTWVHLRTLKLRRIAFTREKFRMLLQQCNKDVLEDVHLHDVESPSMSRQDVSEDLKSFTKVRKIIWRDA</sequence>
<dbReference type="InterPro" id="IPR001810">
    <property type="entry name" value="F-box_dom"/>
</dbReference>
<dbReference type="STRING" id="264951.A0A443I5D7"/>
<reference evidence="2 3" key="1">
    <citation type="journal article" date="2018" name="Front. Microbiol.">
        <title>Genomic and genetic insights into a cosmopolitan fungus, Paecilomyces variotii (Eurotiales).</title>
        <authorList>
            <person name="Urquhart A.S."/>
            <person name="Mondo S.J."/>
            <person name="Makela M.R."/>
            <person name="Hane J.K."/>
            <person name="Wiebenga A."/>
            <person name="He G."/>
            <person name="Mihaltcheva S."/>
            <person name="Pangilinan J."/>
            <person name="Lipzen A."/>
            <person name="Barry K."/>
            <person name="de Vries R.P."/>
            <person name="Grigoriev I.V."/>
            <person name="Idnurm A."/>
        </authorList>
    </citation>
    <scope>NUCLEOTIDE SEQUENCE [LARGE SCALE GENOMIC DNA]</scope>
    <source>
        <strain evidence="2 3">CBS 101075</strain>
    </source>
</reference>
<dbReference type="GeneID" id="39594857"/>
<evidence type="ECO:0000313" key="3">
    <source>
        <dbReference type="Proteomes" id="UP000283841"/>
    </source>
</evidence>
<evidence type="ECO:0000259" key="1">
    <source>
        <dbReference type="PROSITE" id="PS50181"/>
    </source>
</evidence>
<dbReference type="CDD" id="cd09917">
    <property type="entry name" value="F-box_SF"/>
    <property type="match status" value="1"/>
</dbReference>
<gene>
    <name evidence="2" type="ORF">C8Q69DRAFT_15405</name>
</gene>
<feature type="domain" description="F-box" evidence="1">
    <location>
        <begin position="1"/>
        <end position="53"/>
    </location>
</feature>
<organism evidence="2 3">
    <name type="scientific">Byssochlamys spectabilis</name>
    <name type="common">Paecilomyces variotii</name>
    <dbReference type="NCBI Taxonomy" id="264951"/>
    <lineage>
        <taxon>Eukaryota</taxon>
        <taxon>Fungi</taxon>
        <taxon>Dikarya</taxon>
        <taxon>Ascomycota</taxon>
        <taxon>Pezizomycotina</taxon>
        <taxon>Eurotiomycetes</taxon>
        <taxon>Eurotiomycetidae</taxon>
        <taxon>Eurotiales</taxon>
        <taxon>Thermoascaceae</taxon>
        <taxon>Paecilomyces</taxon>
    </lineage>
</organism>
<dbReference type="RefSeq" id="XP_028488871.1">
    <property type="nucleotide sequence ID" value="XM_028625580.1"/>
</dbReference>
<dbReference type="Pfam" id="PF00646">
    <property type="entry name" value="F-box"/>
    <property type="match status" value="1"/>
</dbReference>
<dbReference type="Proteomes" id="UP000283841">
    <property type="component" value="Unassembled WGS sequence"/>
</dbReference>
<evidence type="ECO:0000313" key="2">
    <source>
        <dbReference type="EMBL" id="RWQ99226.1"/>
    </source>
</evidence>
<comment type="caution">
    <text evidence="2">The sequence shown here is derived from an EMBL/GenBank/DDBJ whole genome shotgun (WGS) entry which is preliminary data.</text>
</comment>
<dbReference type="PROSITE" id="PS50181">
    <property type="entry name" value="FBOX"/>
    <property type="match status" value="1"/>
</dbReference>
<proteinExistence type="predicted"/>
<accession>A0A443I5D7</accession>
<name>A0A443I5D7_BYSSP</name>